<protein>
    <submittedName>
        <fullName evidence="2">Uncharacterized protein</fullName>
    </submittedName>
</protein>
<dbReference type="EMBL" id="AVOT02040445">
    <property type="protein sequence ID" value="MBW0535668.1"/>
    <property type="molecule type" value="Genomic_DNA"/>
</dbReference>
<feature type="compositionally biased region" description="Acidic residues" evidence="1">
    <location>
        <begin position="114"/>
        <end position="124"/>
    </location>
</feature>
<sequence>MQRVDEEISKAKKDNGKTSNQHECLIPDEPLRSVCTQVPKGLPINFHDPSWFNSRSAGQKTLTADAFNIAFLPDASQSLRGIQHSDDRLGDKKFTSKYWDQVIYHYNISHEIPNEDELDDSYEELDTKSEVESTKGESDGDEEV</sequence>
<dbReference type="AlphaFoldDB" id="A0A9Q3F8T8"/>
<accession>A0A9Q3F8T8</accession>
<evidence type="ECO:0000313" key="2">
    <source>
        <dbReference type="EMBL" id="MBW0535668.1"/>
    </source>
</evidence>
<name>A0A9Q3F8T8_9BASI</name>
<evidence type="ECO:0000256" key="1">
    <source>
        <dbReference type="SAM" id="MobiDB-lite"/>
    </source>
</evidence>
<evidence type="ECO:0000313" key="3">
    <source>
        <dbReference type="Proteomes" id="UP000765509"/>
    </source>
</evidence>
<comment type="caution">
    <text evidence="2">The sequence shown here is derived from an EMBL/GenBank/DDBJ whole genome shotgun (WGS) entry which is preliminary data.</text>
</comment>
<organism evidence="2 3">
    <name type="scientific">Austropuccinia psidii MF-1</name>
    <dbReference type="NCBI Taxonomy" id="1389203"/>
    <lineage>
        <taxon>Eukaryota</taxon>
        <taxon>Fungi</taxon>
        <taxon>Dikarya</taxon>
        <taxon>Basidiomycota</taxon>
        <taxon>Pucciniomycotina</taxon>
        <taxon>Pucciniomycetes</taxon>
        <taxon>Pucciniales</taxon>
        <taxon>Sphaerophragmiaceae</taxon>
        <taxon>Austropuccinia</taxon>
    </lineage>
</organism>
<feature type="region of interest" description="Disordered" evidence="1">
    <location>
        <begin position="1"/>
        <end position="25"/>
    </location>
</feature>
<keyword evidence="3" id="KW-1185">Reference proteome</keyword>
<feature type="compositionally biased region" description="Basic and acidic residues" evidence="1">
    <location>
        <begin position="1"/>
        <end position="16"/>
    </location>
</feature>
<feature type="region of interest" description="Disordered" evidence="1">
    <location>
        <begin position="113"/>
        <end position="144"/>
    </location>
</feature>
<dbReference type="Proteomes" id="UP000765509">
    <property type="component" value="Unassembled WGS sequence"/>
</dbReference>
<proteinExistence type="predicted"/>
<feature type="compositionally biased region" description="Basic and acidic residues" evidence="1">
    <location>
        <begin position="125"/>
        <end position="138"/>
    </location>
</feature>
<reference evidence="2" key="1">
    <citation type="submission" date="2021-03" db="EMBL/GenBank/DDBJ databases">
        <title>Draft genome sequence of rust myrtle Austropuccinia psidii MF-1, a brazilian biotype.</title>
        <authorList>
            <person name="Quecine M.C."/>
            <person name="Pachon D.M.R."/>
            <person name="Bonatelli M.L."/>
            <person name="Correr F.H."/>
            <person name="Franceschini L.M."/>
            <person name="Leite T.F."/>
            <person name="Margarido G.R.A."/>
            <person name="Almeida C.A."/>
            <person name="Ferrarezi J.A."/>
            <person name="Labate C.A."/>
        </authorList>
    </citation>
    <scope>NUCLEOTIDE SEQUENCE</scope>
    <source>
        <strain evidence="2">MF-1</strain>
    </source>
</reference>
<gene>
    <name evidence="2" type="ORF">O181_075383</name>
</gene>